<dbReference type="InterPro" id="IPR029033">
    <property type="entry name" value="His_PPase_superfam"/>
</dbReference>
<organism evidence="2 3">
    <name type="scientific">Candidatus Desulfovibrio kirbyi</name>
    <dbReference type="NCBI Taxonomy" id="2696086"/>
    <lineage>
        <taxon>Bacteria</taxon>
        <taxon>Pseudomonadati</taxon>
        <taxon>Thermodesulfobacteriota</taxon>
        <taxon>Desulfovibrionia</taxon>
        <taxon>Desulfovibrionales</taxon>
        <taxon>Desulfovibrionaceae</taxon>
        <taxon>Desulfovibrio</taxon>
    </lineage>
</organism>
<dbReference type="Pfam" id="PF00300">
    <property type="entry name" value="His_Phos_1"/>
    <property type="match status" value="1"/>
</dbReference>
<feature type="transmembrane region" description="Helical" evidence="1">
    <location>
        <begin position="162"/>
        <end position="181"/>
    </location>
</feature>
<dbReference type="Gene3D" id="3.40.50.1240">
    <property type="entry name" value="Phosphoglycerate mutase-like"/>
    <property type="match status" value="1"/>
</dbReference>
<evidence type="ECO:0000256" key="1">
    <source>
        <dbReference type="SAM" id="Phobius"/>
    </source>
</evidence>
<dbReference type="CDD" id="cd07067">
    <property type="entry name" value="HP_PGM_like"/>
    <property type="match status" value="1"/>
</dbReference>
<gene>
    <name evidence="2" type="ORF">ZNDK_0907</name>
</gene>
<dbReference type="Proteomes" id="UP000505077">
    <property type="component" value="Unassembled WGS sequence"/>
</dbReference>
<dbReference type="PANTHER" id="PTHR48100:SF1">
    <property type="entry name" value="HISTIDINE PHOSPHATASE FAMILY PROTEIN-RELATED"/>
    <property type="match status" value="1"/>
</dbReference>
<dbReference type="EMBL" id="BLLL01000010">
    <property type="protein sequence ID" value="GFH63136.1"/>
    <property type="molecule type" value="Genomic_DNA"/>
</dbReference>
<dbReference type="PIRSF" id="PIRSF000709">
    <property type="entry name" value="6PFK_2-Ptase"/>
    <property type="match status" value="1"/>
</dbReference>
<keyword evidence="1" id="KW-0812">Transmembrane</keyword>
<evidence type="ECO:0000313" key="3">
    <source>
        <dbReference type="Proteomes" id="UP000505077"/>
    </source>
</evidence>
<dbReference type="AlphaFoldDB" id="A0A6L2R6G1"/>
<protein>
    <submittedName>
        <fullName evidence="2">Phosphoglycerate mutase</fullName>
    </submittedName>
</protein>
<comment type="caution">
    <text evidence="2">The sequence shown here is derived from an EMBL/GenBank/DDBJ whole genome shotgun (WGS) entry which is preliminary data.</text>
</comment>
<proteinExistence type="predicted"/>
<evidence type="ECO:0000313" key="2">
    <source>
        <dbReference type="EMBL" id="GFH63136.1"/>
    </source>
</evidence>
<sequence>MAVREIRNAATRALLLIRHGALPPNPERRFIGAQDIPLSGTGRAQIRALGQELAAELRDRPPTAIISSDLARCRETADILTKAFAPVAGGASSHADAGFREISLGVWQGRTVEEIEKSFPGQYAQRGRDMAGFCPAGGENFITVRQRALAAMERWRTRYPEGILLIVAHAGINAVLIAQYLSLPMTDLVRIPQPYACRTWLNDV</sequence>
<dbReference type="GO" id="GO:0005737">
    <property type="term" value="C:cytoplasm"/>
    <property type="evidence" value="ECO:0007669"/>
    <property type="project" value="TreeGrafter"/>
</dbReference>
<dbReference type="SUPFAM" id="SSF53254">
    <property type="entry name" value="Phosphoglycerate mutase-like"/>
    <property type="match status" value="1"/>
</dbReference>
<accession>A0A6L2R6G1</accession>
<name>A0A6L2R6G1_9BACT</name>
<dbReference type="SMART" id="SM00855">
    <property type="entry name" value="PGAM"/>
    <property type="match status" value="1"/>
</dbReference>
<reference evidence="2 3" key="1">
    <citation type="journal article" date="2020" name="ISME J.">
        <title>Parallel Reductive Genome Evolution in Desulfovibrio Ectosymbionts Independently Acquired by Trichonympha Protists in the Termite Gut.</title>
        <authorList>
            <person name="Takeuchi M."/>
            <person name="Kuwahara H."/>
            <person name="Murakami T."/>
            <person name="Takahashi K."/>
            <person name="Kajitani R."/>
            <person name="Toyoda A."/>
            <person name="Itoh T."/>
            <person name="Ohkuma M."/>
            <person name="Hongoh Y."/>
        </authorList>
    </citation>
    <scope>NUCLEOTIDE SEQUENCE [LARGE SCALE GENOMIC DNA]</scope>
    <source>
        <strain evidence="2">ZnDsv-02</strain>
    </source>
</reference>
<dbReference type="PANTHER" id="PTHR48100">
    <property type="entry name" value="BROAD-SPECIFICITY PHOSPHATASE YOR283W-RELATED"/>
    <property type="match status" value="1"/>
</dbReference>
<keyword evidence="1" id="KW-0472">Membrane</keyword>
<keyword evidence="1" id="KW-1133">Transmembrane helix</keyword>
<dbReference type="InterPro" id="IPR050275">
    <property type="entry name" value="PGM_Phosphatase"/>
</dbReference>
<dbReference type="GO" id="GO:0016791">
    <property type="term" value="F:phosphatase activity"/>
    <property type="evidence" value="ECO:0007669"/>
    <property type="project" value="TreeGrafter"/>
</dbReference>
<dbReference type="InterPro" id="IPR013078">
    <property type="entry name" value="His_Pase_superF_clade-1"/>
</dbReference>